<dbReference type="RefSeq" id="WP_138722058.1">
    <property type="nucleotide sequence ID" value="NZ_SSHJ02000001.1"/>
</dbReference>
<keyword evidence="2" id="KW-1185">Reference proteome</keyword>
<name>A0ABW9J5A3_9SPHI</name>
<protein>
    <submittedName>
        <fullName evidence="1">Uncharacterized protein</fullName>
    </submittedName>
</protein>
<evidence type="ECO:0000313" key="2">
    <source>
        <dbReference type="Proteomes" id="UP001517247"/>
    </source>
</evidence>
<proteinExistence type="predicted"/>
<dbReference type="Proteomes" id="UP001517247">
    <property type="component" value="Unassembled WGS sequence"/>
</dbReference>
<gene>
    <name evidence="1" type="ORF">E6A44_005150</name>
</gene>
<evidence type="ECO:0000313" key="1">
    <source>
        <dbReference type="EMBL" id="MFN0254948.1"/>
    </source>
</evidence>
<accession>A0ABW9J5A3</accession>
<reference evidence="1 2" key="1">
    <citation type="submission" date="2024-12" db="EMBL/GenBank/DDBJ databases">
        <authorList>
            <person name="Hu S."/>
        </authorList>
    </citation>
    <scope>NUCLEOTIDE SEQUENCE [LARGE SCALE GENOMIC DNA]</scope>
    <source>
        <strain evidence="1 2">THG-T11</strain>
    </source>
</reference>
<dbReference type="PROSITE" id="PS51257">
    <property type="entry name" value="PROKAR_LIPOPROTEIN"/>
    <property type="match status" value="1"/>
</dbReference>
<organism evidence="1 2">
    <name type="scientific">Pedobacter ureilyticus</name>
    <dbReference type="NCBI Taxonomy" id="1393051"/>
    <lineage>
        <taxon>Bacteria</taxon>
        <taxon>Pseudomonadati</taxon>
        <taxon>Bacteroidota</taxon>
        <taxon>Sphingobacteriia</taxon>
        <taxon>Sphingobacteriales</taxon>
        <taxon>Sphingobacteriaceae</taxon>
        <taxon>Pedobacter</taxon>
    </lineage>
</organism>
<comment type="caution">
    <text evidence="1">The sequence shown here is derived from an EMBL/GenBank/DDBJ whole genome shotgun (WGS) entry which is preliminary data.</text>
</comment>
<sequence>MKGILSKFAVFKLTNVGRFAYTFVLILSFSSCGDHIQREKDKYPNIPEFPKFGENKLMLKELEVATVEYKNHQSAEVDGHDLVIHTEDYFYYLETNQSLFVLTGYREAVEPGNEFPAKNFVQLIRVNAGKVEKLNWSEVAKAELRPLNNDQYISIGSKTFDIQSPRLTFSDAKPFENDSTDFSSWNFASRSGGDYYKIFDNTFVKEFDRVTIGSASRLSGGLNNGLNYTYDPIPLVYYEFNLDGKTGKTKINFDEQEPPLLIKIANKVYCVTYSSELKFKYEVKHYHIGLLE</sequence>
<dbReference type="EMBL" id="SSHJ02000001">
    <property type="protein sequence ID" value="MFN0254948.1"/>
    <property type="molecule type" value="Genomic_DNA"/>
</dbReference>